<feature type="transmembrane region" description="Helical" evidence="5">
    <location>
        <begin position="78"/>
        <end position="98"/>
    </location>
</feature>
<comment type="similarity">
    <text evidence="5">Belongs to the steroid 5-alpha reductase family. Polyprenal reductase subfamily.</text>
</comment>
<dbReference type="UniPathway" id="UPA00378"/>
<reference evidence="7 8" key="1">
    <citation type="submission" date="2016-10" db="EMBL/GenBank/DDBJ databases">
        <authorList>
            <person name="de Groot N.N."/>
        </authorList>
    </citation>
    <scope>NUCLEOTIDE SEQUENCE [LARGE SCALE GENOMIC DNA]</scope>
    <source>
        <strain evidence="7 8">CBS 141442</strain>
    </source>
</reference>
<dbReference type="PROSITE" id="PS50244">
    <property type="entry name" value="S5A_REDUCTASE"/>
    <property type="match status" value="1"/>
</dbReference>
<keyword evidence="5" id="KW-0256">Endoplasmic reticulum</keyword>
<proteinExistence type="inferred from homology"/>
<name>A0A1L0BQH5_9ASCO</name>
<comment type="subcellular location">
    <subcellularLocation>
        <location evidence="1">Endomembrane system</location>
        <topology evidence="1">Multi-pass membrane protein</topology>
    </subcellularLocation>
    <subcellularLocation>
        <location evidence="5">Endoplasmic reticulum membrane</location>
    </subcellularLocation>
</comment>
<feature type="domain" description="3-oxo-5-alpha-steroid 4-dehydrogenase C-terminal" evidence="6">
    <location>
        <begin position="163"/>
        <end position="276"/>
    </location>
</feature>
<organism evidence="7 8">
    <name type="scientific">Sungouiella intermedia</name>
    <dbReference type="NCBI Taxonomy" id="45354"/>
    <lineage>
        <taxon>Eukaryota</taxon>
        <taxon>Fungi</taxon>
        <taxon>Dikarya</taxon>
        <taxon>Ascomycota</taxon>
        <taxon>Saccharomycotina</taxon>
        <taxon>Pichiomycetes</taxon>
        <taxon>Metschnikowiaceae</taxon>
        <taxon>Sungouiella</taxon>
    </lineage>
</organism>
<evidence type="ECO:0000313" key="8">
    <source>
        <dbReference type="Proteomes" id="UP000182334"/>
    </source>
</evidence>
<dbReference type="GO" id="GO:0005789">
    <property type="term" value="C:endoplasmic reticulum membrane"/>
    <property type="evidence" value="ECO:0007669"/>
    <property type="project" value="UniProtKB-SubCell"/>
</dbReference>
<comment type="pathway">
    <text evidence="5">Protein modification; protein glycosylation.</text>
</comment>
<dbReference type="OrthoDB" id="541710at2759"/>
<keyword evidence="8" id="KW-1185">Reference proteome</keyword>
<feature type="transmembrane region" description="Helical" evidence="5">
    <location>
        <begin position="134"/>
        <end position="155"/>
    </location>
</feature>
<dbReference type="InterPro" id="IPR039698">
    <property type="entry name" value="Dfg10/SRD5A3"/>
</dbReference>
<evidence type="ECO:0000313" key="7">
    <source>
        <dbReference type="EMBL" id="SGZ53655.1"/>
    </source>
</evidence>
<gene>
    <name evidence="7" type="ORF">SAMEA4029010_CIC11G00000001831</name>
</gene>
<evidence type="ECO:0000256" key="3">
    <source>
        <dbReference type="ARBA" id="ARBA00022989"/>
    </source>
</evidence>
<dbReference type="GO" id="GO:0003865">
    <property type="term" value="F:3-oxo-5-alpha-steroid 4-dehydrogenase activity"/>
    <property type="evidence" value="ECO:0007669"/>
    <property type="project" value="TreeGrafter"/>
</dbReference>
<dbReference type="Proteomes" id="UP000182334">
    <property type="component" value="Chromosome IV"/>
</dbReference>
<evidence type="ECO:0000256" key="4">
    <source>
        <dbReference type="ARBA" id="ARBA00023136"/>
    </source>
</evidence>
<dbReference type="Pfam" id="PF02544">
    <property type="entry name" value="Steroid_dh"/>
    <property type="match status" value="1"/>
</dbReference>
<accession>A0A1L0BQH5</accession>
<keyword evidence="4 5" id="KW-0472">Membrane</keyword>
<sequence length="277" mass="31755">MYYLMLKFSFDWTHLISAYFLLASATVLIAKLIPDLRQLIRYGKVGLQSSTAEPRSYFAKLVALVASVKVPKTWFAHFYIVFALLQWAQLLLMPHAVVNSNYLVVWLLLTAQASRRLLESLFLTNWGSSSQMHISHYIVGLLFYVGISLLCYLGLSEGGSSHWEWLELRIVVAFVLFSFDQFQNHQHLALLVKYSVPTFRLFKVVSCAHYLDEIIIYLLVTSESLTRGAKSSTCYAFVTAWTFAVVNLTVSSLETKAYYEIKFDDYDVEYAIVPYVI</sequence>
<protein>
    <recommendedName>
        <fullName evidence="5">Polyprenal reductase</fullName>
        <ecNumber evidence="5">1.3.1.94</ecNumber>
    </recommendedName>
</protein>
<dbReference type="PANTHER" id="PTHR14624:SF0">
    <property type="entry name" value="POLYPRENOL REDUCTASE"/>
    <property type="match status" value="1"/>
</dbReference>
<keyword evidence="3 5" id="KW-1133">Transmembrane helix</keyword>
<dbReference type="EC" id="1.3.1.94" evidence="5"/>
<dbReference type="GO" id="GO:0102389">
    <property type="term" value="F:polyprenol reductase activity"/>
    <property type="evidence" value="ECO:0007669"/>
    <property type="project" value="UniProtKB-UniRule"/>
</dbReference>
<dbReference type="STRING" id="45354.A0A1L0BQH5"/>
<evidence type="ECO:0000256" key="1">
    <source>
        <dbReference type="ARBA" id="ARBA00004127"/>
    </source>
</evidence>
<dbReference type="GO" id="GO:0006488">
    <property type="term" value="P:dolichol-linked oligosaccharide biosynthetic process"/>
    <property type="evidence" value="ECO:0007669"/>
    <property type="project" value="UniProtKB-UniRule"/>
</dbReference>
<evidence type="ECO:0000256" key="5">
    <source>
        <dbReference type="RuleBase" id="RU367081"/>
    </source>
</evidence>
<comment type="catalytic activity">
    <reaction evidence="5">
        <text>a di-trans,poly-cis-dolichal + NADP(+) = a di-trans,poly-cis-polyprenal + NADPH + H(+)</text>
        <dbReference type="Rhea" id="RHEA:80727"/>
        <dbReference type="Rhea" id="RHEA-COMP:19536"/>
        <dbReference type="Rhea" id="RHEA-COMP:19537"/>
        <dbReference type="ChEBI" id="CHEBI:15378"/>
        <dbReference type="ChEBI" id="CHEBI:57783"/>
        <dbReference type="ChEBI" id="CHEBI:58349"/>
        <dbReference type="ChEBI" id="CHEBI:231623"/>
        <dbReference type="ChEBI" id="CHEBI:231637"/>
        <dbReference type="EC" id="1.3.1.94"/>
    </reaction>
    <physiologicalReaction direction="right-to-left" evidence="5">
        <dbReference type="Rhea" id="RHEA:80729"/>
    </physiologicalReaction>
</comment>
<keyword evidence="2 5" id="KW-0812">Transmembrane</keyword>
<dbReference type="AlphaFoldDB" id="A0A1L0BQH5"/>
<comment type="function">
    <text evidence="5">Plays a key role in early steps of protein N-linked glycosylation by being involved in the conversion of polyprenol into dolichol. Acts as a polyprenal reductase that mediates the reduction of polyprenal into dolichal in a NADP-dependent mechanism. Dolichols are required for the synthesis of dolichol-linked monosaccharides and the oligosaccharide precursor used for N-glycosylation.</text>
</comment>
<keyword evidence="5" id="KW-0521">NADP</keyword>
<evidence type="ECO:0000256" key="2">
    <source>
        <dbReference type="ARBA" id="ARBA00022692"/>
    </source>
</evidence>
<evidence type="ECO:0000259" key="6">
    <source>
        <dbReference type="Pfam" id="PF02544"/>
    </source>
</evidence>
<dbReference type="GO" id="GO:0160198">
    <property type="term" value="F:polyprenal reductase activity"/>
    <property type="evidence" value="ECO:0007669"/>
    <property type="project" value="UniProtKB-EC"/>
</dbReference>
<dbReference type="GO" id="GO:0016095">
    <property type="term" value="P:polyprenol catabolic process"/>
    <property type="evidence" value="ECO:0007669"/>
    <property type="project" value="UniProtKB-UniRule"/>
</dbReference>
<keyword evidence="5" id="KW-0560">Oxidoreductase</keyword>
<dbReference type="InterPro" id="IPR001104">
    <property type="entry name" value="3-oxo-5_a-steroid_4-DH_C"/>
</dbReference>
<feature type="transmembrane region" description="Helical" evidence="5">
    <location>
        <begin position="12"/>
        <end position="33"/>
    </location>
</feature>
<comment type="caution">
    <text evidence="5">Lacks conserved residue(s) required for the propagation of feature annotation.</text>
</comment>
<dbReference type="EMBL" id="LT635759">
    <property type="protein sequence ID" value="SGZ53655.1"/>
    <property type="molecule type" value="Genomic_DNA"/>
</dbReference>
<dbReference type="PANTHER" id="PTHR14624">
    <property type="entry name" value="DFG10 PROTEIN"/>
    <property type="match status" value="1"/>
</dbReference>